<feature type="region of interest" description="Disordered" evidence="1">
    <location>
        <begin position="35"/>
        <end position="114"/>
    </location>
</feature>
<keyword evidence="4" id="KW-1185">Reference proteome</keyword>
<feature type="transmembrane region" description="Helical" evidence="2">
    <location>
        <begin position="6"/>
        <end position="27"/>
    </location>
</feature>
<evidence type="ECO:0000256" key="1">
    <source>
        <dbReference type="SAM" id="MobiDB-lite"/>
    </source>
</evidence>
<feature type="compositionally biased region" description="Basic and acidic residues" evidence="1">
    <location>
        <begin position="102"/>
        <end position="114"/>
    </location>
</feature>
<comment type="caution">
    <text evidence="3">The sequence shown here is derived from an EMBL/GenBank/DDBJ whole genome shotgun (WGS) entry which is preliminary data.</text>
</comment>
<dbReference type="OrthoDB" id="10438286at2759"/>
<dbReference type="EMBL" id="JAEPRA010000026">
    <property type="protein sequence ID" value="KAG2172152.1"/>
    <property type="molecule type" value="Genomic_DNA"/>
</dbReference>
<evidence type="ECO:0000313" key="3">
    <source>
        <dbReference type="EMBL" id="KAG2172152.1"/>
    </source>
</evidence>
<gene>
    <name evidence="3" type="ORF">INT44_006621</name>
</gene>
<reference evidence="3" key="1">
    <citation type="submission" date="2020-12" db="EMBL/GenBank/DDBJ databases">
        <title>Metabolic potential, ecology and presence of endohyphal bacteria is reflected in genomic diversity of Mucoromycotina.</title>
        <authorList>
            <person name="Muszewska A."/>
            <person name="Okrasinska A."/>
            <person name="Steczkiewicz K."/>
            <person name="Drgas O."/>
            <person name="Orlowska M."/>
            <person name="Perlinska-Lenart U."/>
            <person name="Aleksandrzak-Piekarczyk T."/>
            <person name="Szatraj K."/>
            <person name="Zielenkiewicz U."/>
            <person name="Pilsyk S."/>
            <person name="Malc E."/>
            <person name="Mieczkowski P."/>
            <person name="Kruszewska J.S."/>
            <person name="Biernat P."/>
            <person name="Pawlowska J."/>
        </authorList>
    </citation>
    <scope>NUCLEOTIDE SEQUENCE</scope>
    <source>
        <strain evidence="3">WA0000051536</strain>
    </source>
</reference>
<keyword evidence="2" id="KW-0812">Transmembrane</keyword>
<dbReference type="AlphaFoldDB" id="A0A8H7PDX4"/>
<proteinExistence type="predicted"/>
<evidence type="ECO:0000256" key="2">
    <source>
        <dbReference type="SAM" id="Phobius"/>
    </source>
</evidence>
<sequence length="114" mass="12543">MFNNYGMIWVLIGFFVAFIFISAIVALRKSAKANIISSEEESTPDPVVPGYDARDTTGPPNPFLSTTQPDPDHRTSSTQGWTAPVSTDGDNVIIDIPPPSYQEHKKDLRLPKPV</sequence>
<accession>A0A8H7PDX4</accession>
<feature type="compositionally biased region" description="Polar residues" evidence="1">
    <location>
        <begin position="76"/>
        <end position="89"/>
    </location>
</feature>
<organism evidence="3 4">
    <name type="scientific">Umbelopsis vinacea</name>
    <dbReference type="NCBI Taxonomy" id="44442"/>
    <lineage>
        <taxon>Eukaryota</taxon>
        <taxon>Fungi</taxon>
        <taxon>Fungi incertae sedis</taxon>
        <taxon>Mucoromycota</taxon>
        <taxon>Mucoromycotina</taxon>
        <taxon>Umbelopsidomycetes</taxon>
        <taxon>Umbelopsidales</taxon>
        <taxon>Umbelopsidaceae</taxon>
        <taxon>Umbelopsis</taxon>
    </lineage>
</organism>
<protein>
    <submittedName>
        <fullName evidence="3">Uncharacterized protein</fullName>
    </submittedName>
</protein>
<dbReference type="Proteomes" id="UP000612746">
    <property type="component" value="Unassembled WGS sequence"/>
</dbReference>
<evidence type="ECO:0000313" key="4">
    <source>
        <dbReference type="Proteomes" id="UP000612746"/>
    </source>
</evidence>
<name>A0A8H7PDX4_9FUNG</name>
<keyword evidence="2" id="KW-1133">Transmembrane helix</keyword>
<keyword evidence="2" id="KW-0472">Membrane</keyword>